<feature type="transmembrane region" description="Helical" evidence="10">
    <location>
        <begin position="228"/>
        <end position="250"/>
    </location>
</feature>
<organism evidence="13 14">
    <name type="scientific">Insulibacter thermoxylanivorax</name>
    <dbReference type="NCBI Taxonomy" id="2749268"/>
    <lineage>
        <taxon>Bacteria</taxon>
        <taxon>Bacillati</taxon>
        <taxon>Bacillota</taxon>
        <taxon>Bacilli</taxon>
        <taxon>Bacillales</taxon>
        <taxon>Paenibacillaceae</taxon>
        <taxon>Insulibacter</taxon>
    </lineage>
</organism>
<name>A0A916Q9N9_9BACL</name>
<dbReference type="RefSeq" id="WP_200965009.1">
    <property type="nucleotide sequence ID" value="NZ_BMAQ01000001.1"/>
</dbReference>
<dbReference type="InterPro" id="IPR050882">
    <property type="entry name" value="Prepilin_peptidase/N-MTase"/>
</dbReference>
<keyword evidence="6 10" id="KW-1133">Transmembrane helix</keyword>
<keyword evidence="14" id="KW-1185">Reference proteome</keyword>
<keyword evidence="4" id="KW-0997">Cell inner membrane</keyword>
<feature type="transmembrane region" description="Helical" evidence="10">
    <location>
        <begin position="126"/>
        <end position="144"/>
    </location>
</feature>
<keyword evidence="3" id="KW-1003">Cell membrane</keyword>
<keyword evidence="9" id="KW-0808">Transferase</keyword>
<dbReference type="PANTHER" id="PTHR30487:SF0">
    <property type="entry name" value="PREPILIN LEADER PEPTIDASE_N-METHYLTRANSFERASE-RELATED"/>
    <property type="match status" value="1"/>
</dbReference>
<evidence type="ECO:0000259" key="12">
    <source>
        <dbReference type="Pfam" id="PF06750"/>
    </source>
</evidence>
<gene>
    <name evidence="13" type="ORF">PRECH8_00010</name>
</gene>
<keyword evidence="9" id="KW-0489">Methyltransferase</keyword>
<feature type="domain" description="Prepilin peptidase A24 N-terminal" evidence="12">
    <location>
        <begin position="11"/>
        <end position="88"/>
    </location>
</feature>
<evidence type="ECO:0000256" key="5">
    <source>
        <dbReference type="ARBA" id="ARBA00022692"/>
    </source>
</evidence>
<dbReference type="AlphaFoldDB" id="A0A916Q9N9"/>
<feature type="domain" description="Prepilin type IV endopeptidase peptidase" evidence="11">
    <location>
        <begin position="104"/>
        <end position="212"/>
    </location>
</feature>
<dbReference type="InterPro" id="IPR010627">
    <property type="entry name" value="Prepilin_pept_A24_N"/>
</dbReference>
<comment type="similarity">
    <text evidence="2 8">Belongs to the peptidase A24 family.</text>
</comment>
<feature type="transmembrane region" description="Helical" evidence="10">
    <location>
        <begin position="100"/>
        <end position="119"/>
    </location>
</feature>
<feature type="transmembrane region" description="Helical" evidence="10">
    <location>
        <begin position="150"/>
        <end position="171"/>
    </location>
</feature>
<evidence type="ECO:0000313" key="14">
    <source>
        <dbReference type="Proteomes" id="UP000654993"/>
    </source>
</evidence>
<evidence type="ECO:0000256" key="2">
    <source>
        <dbReference type="ARBA" id="ARBA00005801"/>
    </source>
</evidence>
<dbReference type="Gene3D" id="1.20.120.1220">
    <property type="match status" value="1"/>
</dbReference>
<dbReference type="InterPro" id="IPR014032">
    <property type="entry name" value="Peptidase_A24A_bac"/>
</dbReference>
<dbReference type="GO" id="GO:0005886">
    <property type="term" value="C:plasma membrane"/>
    <property type="evidence" value="ECO:0007669"/>
    <property type="project" value="UniProtKB-SubCell"/>
</dbReference>
<dbReference type="GO" id="GO:0006465">
    <property type="term" value="P:signal peptide processing"/>
    <property type="evidence" value="ECO:0007669"/>
    <property type="project" value="TreeGrafter"/>
</dbReference>
<dbReference type="GO" id="GO:0008168">
    <property type="term" value="F:methyltransferase activity"/>
    <property type="evidence" value="ECO:0007669"/>
    <property type="project" value="UniProtKB-KW"/>
</dbReference>
<comment type="subcellular location">
    <subcellularLocation>
        <location evidence="1">Cell inner membrane</location>
        <topology evidence="1">Multi-pass membrane protein</topology>
    </subcellularLocation>
    <subcellularLocation>
        <location evidence="9">Cell membrane</location>
        <topology evidence="9">Multi-pass membrane protein</topology>
    </subcellularLocation>
</comment>
<evidence type="ECO:0000256" key="10">
    <source>
        <dbReference type="SAM" id="Phobius"/>
    </source>
</evidence>
<evidence type="ECO:0000256" key="4">
    <source>
        <dbReference type="ARBA" id="ARBA00022519"/>
    </source>
</evidence>
<dbReference type="EC" id="3.4.23.43" evidence="9"/>
<dbReference type="GO" id="GO:0004190">
    <property type="term" value="F:aspartic-type endopeptidase activity"/>
    <property type="evidence" value="ECO:0007669"/>
    <property type="project" value="UniProtKB-EC"/>
</dbReference>
<evidence type="ECO:0000256" key="8">
    <source>
        <dbReference type="RuleBase" id="RU003793"/>
    </source>
</evidence>
<accession>A0A916Q9N9</accession>
<feature type="transmembrane region" description="Helical" evidence="10">
    <location>
        <begin position="183"/>
        <end position="216"/>
    </location>
</feature>
<keyword evidence="9" id="KW-0378">Hydrolase</keyword>
<comment type="function">
    <text evidence="9">Plays an essential role in type IV pili and type II pseudopili formation by proteolytically removing the leader sequence from substrate proteins and subsequently monomethylating the alpha-amino group of the newly exposed N-terminal phenylalanine.</text>
</comment>
<reference evidence="13" key="2">
    <citation type="journal article" date="2021" name="Data Brief">
        <title>Draft genome sequence data of the facultative, thermophilic, xylanolytic bacterium Paenibacillus sp. strain DA-C8.</title>
        <authorList>
            <person name="Chhe C."/>
            <person name="Uke A."/>
            <person name="Baramee S."/>
            <person name="Ungkulpasvich U."/>
            <person name="Tachaapaikoon C."/>
            <person name="Pason P."/>
            <person name="Waeonukul R."/>
            <person name="Ratanakhanokchai K."/>
            <person name="Kosugi A."/>
        </authorList>
    </citation>
    <scope>NUCLEOTIDE SEQUENCE</scope>
    <source>
        <strain evidence="13">DA-C8</strain>
    </source>
</reference>
<evidence type="ECO:0000256" key="1">
    <source>
        <dbReference type="ARBA" id="ARBA00004429"/>
    </source>
</evidence>
<evidence type="ECO:0000256" key="7">
    <source>
        <dbReference type="ARBA" id="ARBA00023136"/>
    </source>
</evidence>
<dbReference type="Proteomes" id="UP000654993">
    <property type="component" value="Unassembled WGS sequence"/>
</dbReference>
<dbReference type="Pfam" id="PF01478">
    <property type="entry name" value="Peptidase_A24"/>
    <property type="match status" value="1"/>
</dbReference>
<reference evidence="13" key="1">
    <citation type="submission" date="2020-08" db="EMBL/GenBank/DDBJ databases">
        <authorList>
            <person name="Uke A."/>
            <person name="Chhe C."/>
            <person name="Baramee S."/>
            <person name="Kosugi A."/>
        </authorList>
    </citation>
    <scope>NUCLEOTIDE SEQUENCE</scope>
    <source>
        <strain evidence="13">DA-C8</strain>
    </source>
</reference>
<comment type="caution">
    <text evidence="13">The sequence shown here is derived from an EMBL/GenBank/DDBJ whole genome shotgun (WGS) entry which is preliminary data.</text>
</comment>
<sequence>MIPVTIGLFFLGLLFGSFFNVVGIRLPAGQSVVSPPSSCPSCGRRLSAKDLIPVVSWLFQRGRCRTCGEPISPLYLLGELATGIGYAALPHLIQDLPELLFAYVFISVMIIITISDLRYQIIPNKIIYPMIVLTLIYRILYHPLPMWEYLSGFAIGGGMLLLVSVIGRWMGKPNAMGGGDVKLMAWIGLAGGLQMILLCIFLSSLIGFLVGVILLWSRKLASTAIPFGPFIAIGACVSLMLHETIFTWYLGLFI</sequence>
<keyword evidence="7 10" id="KW-0472">Membrane</keyword>
<proteinExistence type="inferred from homology"/>
<dbReference type="InterPro" id="IPR000045">
    <property type="entry name" value="Prepilin_IV_endopep_pep"/>
</dbReference>
<dbReference type="PRINTS" id="PR00864">
    <property type="entry name" value="PREPILNPTASE"/>
</dbReference>
<evidence type="ECO:0000313" key="13">
    <source>
        <dbReference type="EMBL" id="GFR36705.1"/>
    </source>
</evidence>
<evidence type="ECO:0000259" key="11">
    <source>
        <dbReference type="Pfam" id="PF01478"/>
    </source>
</evidence>
<dbReference type="EMBL" id="BMAQ01000001">
    <property type="protein sequence ID" value="GFR36705.1"/>
    <property type="molecule type" value="Genomic_DNA"/>
</dbReference>
<dbReference type="GO" id="GO:0032259">
    <property type="term" value="P:methylation"/>
    <property type="evidence" value="ECO:0007669"/>
    <property type="project" value="UniProtKB-KW"/>
</dbReference>
<keyword evidence="9" id="KW-0511">Multifunctional enzyme</keyword>
<comment type="catalytic activity">
    <reaction evidence="9">
        <text>Typically cleaves a -Gly-|-Phe- bond to release an N-terminal, basic peptide of 5-8 residues from type IV prepilin, and then N-methylates the new N-terminal amino group, the methyl donor being S-adenosyl-L-methionine.</text>
        <dbReference type="EC" id="3.4.23.43"/>
    </reaction>
</comment>
<keyword evidence="5 9" id="KW-0812">Transmembrane</keyword>
<evidence type="ECO:0000256" key="6">
    <source>
        <dbReference type="ARBA" id="ARBA00022989"/>
    </source>
</evidence>
<protein>
    <recommendedName>
        <fullName evidence="9">Prepilin leader peptidase/N-methyltransferase</fullName>
        <ecNumber evidence="9">2.1.1.-</ecNumber>
        <ecNumber evidence="9">3.4.23.43</ecNumber>
    </recommendedName>
</protein>
<dbReference type="Pfam" id="PF06750">
    <property type="entry name" value="A24_N_bact"/>
    <property type="match status" value="1"/>
</dbReference>
<dbReference type="PANTHER" id="PTHR30487">
    <property type="entry name" value="TYPE 4 PREPILIN-LIKE PROTEINS LEADER PEPTIDE-PROCESSING ENZYME"/>
    <property type="match status" value="1"/>
</dbReference>
<evidence type="ECO:0000256" key="9">
    <source>
        <dbReference type="RuleBase" id="RU003794"/>
    </source>
</evidence>
<evidence type="ECO:0000256" key="3">
    <source>
        <dbReference type="ARBA" id="ARBA00022475"/>
    </source>
</evidence>
<keyword evidence="9" id="KW-0645">Protease</keyword>
<dbReference type="EC" id="2.1.1.-" evidence="9"/>